<dbReference type="InParanoid" id="F1A1J0"/>
<dbReference type="RefSeq" id="XP_003293534.1">
    <property type="nucleotide sequence ID" value="XM_003293486.1"/>
</dbReference>
<dbReference type="Pfam" id="PF04571">
    <property type="entry name" value="Lipin_N"/>
    <property type="match status" value="1"/>
</dbReference>
<gene>
    <name evidence="2" type="ORF">DICPUDRAFT_158399</name>
</gene>
<evidence type="ECO:0000259" key="1">
    <source>
        <dbReference type="Pfam" id="PF04571"/>
    </source>
</evidence>
<dbReference type="EMBL" id="GL871375">
    <property type="protein sequence ID" value="EGC29931.1"/>
    <property type="molecule type" value="Genomic_DNA"/>
</dbReference>
<dbReference type="Proteomes" id="UP000001064">
    <property type="component" value="Unassembled WGS sequence"/>
</dbReference>
<feature type="domain" description="Lipin N-terminal" evidence="1">
    <location>
        <begin position="68"/>
        <end position="108"/>
    </location>
</feature>
<reference evidence="3" key="1">
    <citation type="journal article" date="2011" name="Genome Biol.">
        <title>Comparative genomics of the social amoebae Dictyostelium discoideum and Dictyostelium purpureum.</title>
        <authorList>
            <consortium name="US DOE Joint Genome Institute (JGI-PGF)"/>
            <person name="Sucgang R."/>
            <person name="Kuo A."/>
            <person name="Tian X."/>
            <person name="Salerno W."/>
            <person name="Parikh A."/>
            <person name="Feasley C.L."/>
            <person name="Dalin E."/>
            <person name="Tu H."/>
            <person name="Huang E."/>
            <person name="Barry K."/>
            <person name="Lindquist E."/>
            <person name="Shapiro H."/>
            <person name="Bruce D."/>
            <person name="Schmutz J."/>
            <person name="Salamov A."/>
            <person name="Fey P."/>
            <person name="Gaudet P."/>
            <person name="Anjard C."/>
            <person name="Babu M.M."/>
            <person name="Basu S."/>
            <person name="Bushmanova Y."/>
            <person name="van der Wel H."/>
            <person name="Katoh-Kurasawa M."/>
            <person name="Dinh C."/>
            <person name="Coutinho P.M."/>
            <person name="Saito T."/>
            <person name="Elias M."/>
            <person name="Schaap P."/>
            <person name="Kay R.R."/>
            <person name="Henrissat B."/>
            <person name="Eichinger L."/>
            <person name="Rivero F."/>
            <person name="Putnam N.H."/>
            <person name="West C.M."/>
            <person name="Loomis W.F."/>
            <person name="Chisholm R.L."/>
            <person name="Shaulsky G."/>
            <person name="Strassmann J.E."/>
            <person name="Queller D.C."/>
            <person name="Kuspa A."/>
            <person name="Grigoriev I.V."/>
        </authorList>
    </citation>
    <scope>NUCLEOTIDE SEQUENCE [LARGE SCALE GENOMIC DNA]</scope>
    <source>
        <strain evidence="3">QSDP1</strain>
    </source>
</reference>
<dbReference type="GeneID" id="10504858"/>
<dbReference type="InterPro" id="IPR007651">
    <property type="entry name" value="Lipin_N"/>
</dbReference>
<evidence type="ECO:0000313" key="2">
    <source>
        <dbReference type="EMBL" id="EGC29931.1"/>
    </source>
</evidence>
<name>F1A1J0_DICPU</name>
<accession>F1A1J0</accession>
<sequence length="114" mass="12788">MKFNNGREIVIRRVLTPRPVIPRPCSICGSVARTGLRIYWVERGRVSNRTTLYSSANVLISFLNSFADQIINEVHYAFNLNAATLSGAIDILVILQLDGSLKCTPFMLDLVNYN</sequence>
<dbReference type="VEuPathDB" id="AmoebaDB:DICPUDRAFT_158399"/>
<keyword evidence="3" id="KW-1185">Reference proteome</keyword>
<dbReference type="KEGG" id="dpp:DICPUDRAFT_158399"/>
<evidence type="ECO:0000313" key="3">
    <source>
        <dbReference type="Proteomes" id="UP000001064"/>
    </source>
</evidence>
<protein>
    <recommendedName>
        <fullName evidence="1">Lipin N-terminal domain-containing protein</fullName>
    </recommendedName>
</protein>
<proteinExistence type="predicted"/>
<organism evidence="2 3">
    <name type="scientific">Dictyostelium purpureum</name>
    <name type="common">Slime mold</name>
    <dbReference type="NCBI Taxonomy" id="5786"/>
    <lineage>
        <taxon>Eukaryota</taxon>
        <taxon>Amoebozoa</taxon>
        <taxon>Evosea</taxon>
        <taxon>Eumycetozoa</taxon>
        <taxon>Dictyostelia</taxon>
        <taxon>Dictyosteliales</taxon>
        <taxon>Dictyosteliaceae</taxon>
        <taxon>Dictyostelium</taxon>
    </lineage>
</organism>
<dbReference type="OrthoDB" id="4567at2759"/>
<dbReference type="AlphaFoldDB" id="F1A1J0"/>